<keyword evidence="2" id="KW-1185">Reference proteome</keyword>
<dbReference type="InterPro" id="IPR036397">
    <property type="entry name" value="RNaseH_sf"/>
</dbReference>
<comment type="caution">
    <text evidence="1">The sequence shown here is derived from an EMBL/GenBank/DDBJ whole genome shotgun (WGS) entry which is preliminary data.</text>
</comment>
<evidence type="ECO:0008006" key="3">
    <source>
        <dbReference type="Google" id="ProtNLM"/>
    </source>
</evidence>
<dbReference type="Proteomes" id="UP000614601">
    <property type="component" value="Unassembled WGS sequence"/>
</dbReference>
<dbReference type="AlphaFoldDB" id="A0A811JV04"/>
<evidence type="ECO:0000313" key="2">
    <source>
        <dbReference type="Proteomes" id="UP000614601"/>
    </source>
</evidence>
<protein>
    <recommendedName>
        <fullName evidence="3">Transposase Tc1-like domain-containing protein</fullName>
    </recommendedName>
</protein>
<dbReference type="EMBL" id="CAJFDH010000001">
    <property type="protein sequence ID" value="CAD5206963.1"/>
    <property type="molecule type" value="Genomic_DNA"/>
</dbReference>
<gene>
    <name evidence="1" type="ORF">BOKJ2_LOCUS1647</name>
</gene>
<accession>A0A811JV04</accession>
<dbReference type="EMBL" id="CAJFCW020000001">
    <property type="protein sequence ID" value="CAG9083828.1"/>
    <property type="molecule type" value="Genomic_DNA"/>
</dbReference>
<name>A0A811JV04_9BILA</name>
<proteinExistence type="predicted"/>
<organism evidence="1 2">
    <name type="scientific">Bursaphelenchus okinawaensis</name>
    <dbReference type="NCBI Taxonomy" id="465554"/>
    <lineage>
        <taxon>Eukaryota</taxon>
        <taxon>Metazoa</taxon>
        <taxon>Ecdysozoa</taxon>
        <taxon>Nematoda</taxon>
        <taxon>Chromadorea</taxon>
        <taxon>Rhabditida</taxon>
        <taxon>Tylenchina</taxon>
        <taxon>Tylenchomorpha</taxon>
        <taxon>Aphelenchoidea</taxon>
        <taxon>Aphelenchoididae</taxon>
        <taxon>Bursaphelenchus</taxon>
    </lineage>
</organism>
<sequence length="166" mass="19138">MTVHRAVKRFEELRHDCDRPRSGRPASFNTVANRQMIKKRFKRNPRTPVRKTAQEAGIKESTLRRIVEKKIKMKPYKIKKVQKLTEENKAPPKAEAIVASRQHPRGIMGWAGICASGKIPLIFVDEGVKINKEVYQRDILESVVLPWARKLQRCRMDLSARVCIGP</sequence>
<dbReference type="PANTHER" id="PTHR46068:SF1">
    <property type="entry name" value="TRANSPOSASE IS30-LIKE HTH DOMAIN-CONTAINING PROTEIN"/>
    <property type="match status" value="1"/>
</dbReference>
<dbReference type="PANTHER" id="PTHR46068">
    <property type="entry name" value="PROTEIN CBG27172"/>
    <property type="match status" value="1"/>
</dbReference>
<dbReference type="OrthoDB" id="5864570at2759"/>
<dbReference type="Proteomes" id="UP000783686">
    <property type="component" value="Unassembled WGS sequence"/>
</dbReference>
<reference evidence="1" key="1">
    <citation type="submission" date="2020-09" db="EMBL/GenBank/DDBJ databases">
        <authorList>
            <person name="Kikuchi T."/>
        </authorList>
    </citation>
    <scope>NUCLEOTIDE SEQUENCE</scope>
    <source>
        <strain evidence="1">SH1</strain>
    </source>
</reference>
<evidence type="ECO:0000313" key="1">
    <source>
        <dbReference type="EMBL" id="CAD5206963.1"/>
    </source>
</evidence>
<dbReference type="GO" id="GO:0003676">
    <property type="term" value="F:nucleic acid binding"/>
    <property type="evidence" value="ECO:0007669"/>
    <property type="project" value="InterPro"/>
</dbReference>
<dbReference type="Gene3D" id="3.30.420.10">
    <property type="entry name" value="Ribonuclease H-like superfamily/Ribonuclease H"/>
    <property type="match status" value="1"/>
</dbReference>